<dbReference type="EMBL" id="LHXQ01000040">
    <property type="protein sequence ID" value="KXA94565.1"/>
    <property type="molecule type" value="Genomic_DNA"/>
</dbReference>
<feature type="domain" description="PAS" evidence="7">
    <location>
        <begin position="160"/>
        <end position="199"/>
    </location>
</feature>
<dbReference type="PANTHER" id="PTHR43547:SF2">
    <property type="entry name" value="HYBRID SIGNAL TRANSDUCTION HISTIDINE KINASE C"/>
    <property type="match status" value="1"/>
</dbReference>
<dbReference type="PROSITE" id="PS50109">
    <property type="entry name" value="HIS_KIN"/>
    <property type="match status" value="1"/>
</dbReference>
<feature type="domain" description="PAC" evidence="8">
    <location>
        <begin position="208"/>
        <end position="258"/>
    </location>
</feature>
<dbReference type="Gene3D" id="3.30.565.10">
    <property type="entry name" value="Histidine kinase-like ATPase, C-terminal domain"/>
    <property type="match status" value="1"/>
</dbReference>
<sequence length="738" mass="83309">MKVLLVDDESDTLEQAKIFLEREDERIDVDTAMSAEEGLQKFAVNDYDAIVSDYQMPGMNGLDFLENVRNERGSKIPFIIFTGKGREEVAMKALNLGADRYFQKGGDAKSQYRVLAQAIGQEVEHRHAEESLKSSEKKYRDLTENSLVGVYIIQNDEFKYVNPEFCKIFGYDEETLLGKNYKDLVAPRDKNLVAEGVKERQVGMGEPTRYPLKALNKEGEEIDVEVFSVPTTYQGEPAVQGTLIDITERKDMEEKFRKSEERFRSFINSTSDLVFLKDEKFRHILVNESYKEFLGKDEEEVIGKTDYDLLPEDLADQCRESDEKALEAGKTITVEEVFGNRVFESNKFPVELSGGEIGVGGIVKDITQRKGVEKKLRELHKTASKLEGAESEDEICQIAVDAAEEILEFSVCSIDLLDESGKLVVKAVSTEVEPEDYMERRPENAGLAGKTVLNKESYLLDDLHRAEDAKPVKEEYRSAISVPIKDKGVFQTISSETGHFDERDLEMVELLMDHVSEALERVRTEEREEFLHSLLRHDVRNKAQIVEGYIELLKDTDLTEEQEELVEKAKDSSAKEMEIIEKVRALREVEKEEGGKIDISPIVKDAVEEREDEATKAGMDIELDCPEFKCKVRGKSLLKELFTNLIGNSIKHSGGSKIRISCRELEDEIVCSIEDDGEGIPEDIEGRIFERGFNSGENAGSGLGLYLVNEIAESYGGRIEVEDSQLGGARFGVHLQKA</sequence>
<dbReference type="SMART" id="SM00387">
    <property type="entry name" value="HATPase_c"/>
    <property type="match status" value="1"/>
</dbReference>
<dbReference type="SMART" id="SM00448">
    <property type="entry name" value="REC"/>
    <property type="match status" value="1"/>
</dbReference>
<evidence type="ECO:0000259" key="8">
    <source>
        <dbReference type="PROSITE" id="PS50113"/>
    </source>
</evidence>
<organism evidence="9 10">
    <name type="scientific">candidate division MSBL1 archaeon SCGC-AAA259I07</name>
    <dbReference type="NCBI Taxonomy" id="1698266"/>
    <lineage>
        <taxon>Archaea</taxon>
        <taxon>Methanobacteriati</taxon>
        <taxon>Methanobacteriota</taxon>
        <taxon>candidate division MSBL1</taxon>
    </lineage>
</organism>
<gene>
    <name evidence="9" type="ORF">AKJ36_02655</name>
</gene>
<dbReference type="Gene3D" id="3.30.450.20">
    <property type="entry name" value="PAS domain"/>
    <property type="match status" value="2"/>
</dbReference>
<dbReference type="SUPFAM" id="SSF55874">
    <property type="entry name" value="ATPase domain of HSP90 chaperone/DNA topoisomerase II/histidine kinase"/>
    <property type="match status" value="1"/>
</dbReference>
<evidence type="ECO:0000313" key="10">
    <source>
        <dbReference type="Proteomes" id="UP000070155"/>
    </source>
</evidence>
<protein>
    <recommendedName>
        <fullName evidence="11">Histidine kinase</fullName>
    </recommendedName>
</protein>
<dbReference type="CDD" id="cd00075">
    <property type="entry name" value="HATPase"/>
    <property type="match status" value="1"/>
</dbReference>
<dbReference type="SUPFAM" id="SSF52172">
    <property type="entry name" value="CheY-like"/>
    <property type="match status" value="1"/>
</dbReference>
<dbReference type="Gene3D" id="3.40.50.2300">
    <property type="match status" value="1"/>
</dbReference>
<dbReference type="Pfam" id="PF13185">
    <property type="entry name" value="GAF_2"/>
    <property type="match status" value="1"/>
</dbReference>
<dbReference type="Proteomes" id="UP000070155">
    <property type="component" value="Unassembled WGS sequence"/>
</dbReference>
<dbReference type="SUPFAM" id="SSF55781">
    <property type="entry name" value="GAF domain-like"/>
    <property type="match status" value="1"/>
</dbReference>
<dbReference type="SUPFAM" id="SSF55785">
    <property type="entry name" value="PYP-like sensor domain (PAS domain)"/>
    <property type="match status" value="2"/>
</dbReference>
<accession>A0A133UK37</accession>
<keyword evidence="2" id="KW-0808">Transferase</keyword>
<evidence type="ECO:0000259" key="6">
    <source>
        <dbReference type="PROSITE" id="PS50110"/>
    </source>
</evidence>
<proteinExistence type="predicted"/>
<dbReference type="Pfam" id="PF00072">
    <property type="entry name" value="Response_reg"/>
    <property type="match status" value="1"/>
</dbReference>
<evidence type="ECO:0000256" key="2">
    <source>
        <dbReference type="ARBA" id="ARBA00022679"/>
    </source>
</evidence>
<dbReference type="InterPro" id="IPR011006">
    <property type="entry name" value="CheY-like_superfamily"/>
</dbReference>
<dbReference type="InterPro" id="IPR000700">
    <property type="entry name" value="PAS-assoc_C"/>
</dbReference>
<dbReference type="PRINTS" id="PR00344">
    <property type="entry name" value="BCTRLSENSOR"/>
</dbReference>
<dbReference type="InterPro" id="IPR000014">
    <property type="entry name" value="PAS"/>
</dbReference>
<dbReference type="InterPro" id="IPR035965">
    <property type="entry name" value="PAS-like_dom_sf"/>
</dbReference>
<dbReference type="SMART" id="SM00091">
    <property type="entry name" value="PAS"/>
    <property type="match status" value="2"/>
</dbReference>
<dbReference type="GO" id="GO:0000155">
    <property type="term" value="F:phosphorelay sensor kinase activity"/>
    <property type="evidence" value="ECO:0007669"/>
    <property type="project" value="TreeGrafter"/>
</dbReference>
<feature type="domain" description="Response regulatory" evidence="6">
    <location>
        <begin position="2"/>
        <end position="119"/>
    </location>
</feature>
<dbReference type="InterPro" id="IPR003594">
    <property type="entry name" value="HATPase_dom"/>
</dbReference>
<keyword evidence="3" id="KW-0418">Kinase</keyword>
<evidence type="ECO:0008006" key="11">
    <source>
        <dbReference type="Google" id="ProtNLM"/>
    </source>
</evidence>
<dbReference type="CDD" id="cd00130">
    <property type="entry name" value="PAS"/>
    <property type="match status" value="2"/>
</dbReference>
<dbReference type="InterPro" id="IPR005467">
    <property type="entry name" value="His_kinase_dom"/>
</dbReference>
<evidence type="ECO:0000256" key="1">
    <source>
        <dbReference type="ARBA" id="ARBA00022553"/>
    </source>
</evidence>
<name>A0A133UK37_9EURY</name>
<dbReference type="InterPro" id="IPR013656">
    <property type="entry name" value="PAS_4"/>
</dbReference>
<dbReference type="PROSITE" id="PS50113">
    <property type="entry name" value="PAC"/>
    <property type="match status" value="1"/>
</dbReference>
<dbReference type="Pfam" id="PF02518">
    <property type="entry name" value="HATPase_c"/>
    <property type="match status" value="1"/>
</dbReference>
<keyword evidence="10" id="KW-1185">Reference proteome</keyword>
<dbReference type="InterPro" id="IPR029016">
    <property type="entry name" value="GAF-like_dom_sf"/>
</dbReference>
<dbReference type="PROSITE" id="PS50110">
    <property type="entry name" value="RESPONSE_REGULATORY"/>
    <property type="match status" value="1"/>
</dbReference>
<dbReference type="Gene3D" id="3.30.450.40">
    <property type="match status" value="1"/>
</dbReference>
<dbReference type="NCBIfam" id="TIGR00229">
    <property type="entry name" value="sensory_box"/>
    <property type="match status" value="2"/>
</dbReference>
<feature type="domain" description="Histidine kinase" evidence="5">
    <location>
        <begin position="534"/>
        <end position="738"/>
    </location>
</feature>
<dbReference type="Pfam" id="PF08448">
    <property type="entry name" value="PAS_4"/>
    <property type="match status" value="1"/>
</dbReference>
<keyword evidence="1 4" id="KW-0597">Phosphoprotein</keyword>
<dbReference type="InterPro" id="IPR004358">
    <property type="entry name" value="Sig_transdc_His_kin-like_C"/>
</dbReference>
<comment type="caution">
    <text evidence="9">The sequence shown here is derived from an EMBL/GenBank/DDBJ whole genome shotgun (WGS) entry which is preliminary data.</text>
</comment>
<evidence type="ECO:0000259" key="7">
    <source>
        <dbReference type="PROSITE" id="PS50112"/>
    </source>
</evidence>
<dbReference type="PROSITE" id="PS50112">
    <property type="entry name" value="PAS"/>
    <property type="match status" value="2"/>
</dbReference>
<dbReference type="Pfam" id="PF13426">
    <property type="entry name" value="PAS_9"/>
    <property type="match status" value="1"/>
</dbReference>
<evidence type="ECO:0000256" key="3">
    <source>
        <dbReference type="ARBA" id="ARBA00022777"/>
    </source>
</evidence>
<dbReference type="SMART" id="SM00065">
    <property type="entry name" value="GAF"/>
    <property type="match status" value="1"/>
</dbReference>
<dbReference type="CDD" id="cd00156">
    <property type="entry name" value="REC"/>
    <property type="match status" value="1"/>
</dbReference>
<dbReference type="InterPro" id="IPR036890">
    <property type="entry name" value="HATPase_C_sf"/>
</dbReference>
<dbReference type="InterPro" id="IPR001789">
    <property type="entry name" value="Sig_transdc_resp-reg_receiver"/>
</dbReference>
<dbReference type="PANTHER" id="PTHR43547">
    <property type="entry name" value="TWO-COMPONENT HISTIDINE KINASE"/>
    <property type="match status" value="1"/>
</dbReference>
<dbReference type="InterPro" id="IPR003018">
    <property type="entry name" value="GAF"/>
</dbReference>
<reference evidence="9 10" key="1">
    <citation type="journal article" date="2016" name="Sci. Rep.">
        <title>Metabolic traits of an uncultured archaeal lineage -MSBL1- from brine pools of the Red Sea.</title>
        <authorList>
            <person name="Mwirichia R."/>
            <person name="Alam I."/>
            <person name="Rashid M."/>
            <person name="Vinu M."/>
            <person name="Ba-Alawi W."/>
            <person name="Anthony Kamau A."/>
            <person name="Kamanda Ngugi D."/>
            <person name="Goker M."/>
            <person name="Klenk H.P."/>
            <person name="Bajic V."/>
            <person name="Stingl U."/>
        </authorList>
    </citation>
    <scope>NUCLEOTIDE SEQUENCE [LARGE SCALE GENOMIC DNA]</scope>
    <source>
        <strain evidence="9">SCGC-AAA259I07</strain>
    </source>
</reference>
<feature type="domain" description="PAS" evidence="7">
    <location>
        <begin position="259"/>
        <end position="329"/>
    </location>
</feature>
<evidence type="ECO:0000313" key="9">
    <source>
        <dbReference type="EMBL" id="KXA94565.1"/>
    </source>
</evidence>
<dbReference type="AlphaFoldDB" id="A0A133UK37"/>
<feature type="modified residue" description="4-aspartylphosphate" evidence="4">
    <location>
        <position position="53"/>
    </location>
</feature>
<evidence type="ECO:0000256" key="4">
    <source>
        <dbReference type="PROSITE-ProRule" id="PRU00169"/>
    </source>
</evidence>
<evidence type="ECO:0000259" key="5">
    <source>
        <dbReference type="PROSITE" id="PS50109"/>
    </source>
</evidence>